<dbReference type="Proteomes" id="UP000091897">
    <property type="component" value="Chromosome"/>
</dbReference>
<evidence type="ECO:0000256" key="2">
    <source>
        <dbReference type="SAM" id="Phobius"/>
    </source>
</evidence>
<accession>A0ABN4R1K2</accession>
<dbReference type="NCBIfam" id="TIGR03696">
    <property type="entry name" value="Rhs_assc_core"/>
    <property type="match status" value="1"/>
</dbReference>
<name>A0ABN4R1K2_9BORD</name>
<gene>
    <name evidence="3" type="ORF">BAU06_08605</name>
</gene>
<reference evidence="3 4" key="1">
    <citation type="submission" date="2016-06" db="EMBL/GenBank/DDBJ databases">
        <title>Complete genome sequences of Bordetella bronchialis and Bordetella flabilis.</title>
        <authorList>
            <person name="LiPuma J.J."/>
            <person name="Spilker T."/>
        </authorList>
    </citation>
    <scope>NUCLEOTIDE SEQUENCE [LARGE SCALE GENOMIC DNA]</scope>
    <source>
        <strain evidence="3 4">AU3182</strain>
    </source>
</reference>
<keyword evidence="4" id="KW-1185">Reference proteome</keyword>
<keyword evidence="2" id="KW-0472">Membrane</keyword>
<evidence type="ECO:0008006" key="5">
    <source>
        <dbReference type="Google" id="ProtNLM"/>
    </source>
</evidence>
<feature type="compositionally biased region" description="Pro residues" evidence="1">
    <location>
        <begin position="266"/>
        <end position="275"/>
    </location>
</feature>
<dbReference type="EMBL" id="CP016170">
    <property type="protein sequence ID" value="ANN66339.1"/>
    <property type="molecule type" value="Genomic_DNA"/>
</dbReference>
<sequence length="300" mass="31396">MAPLSCLRYGSYRHDPLSGGYPLGHGHRMYLPGLMRFSRPDPLSPFGAGGLHPYAYCAGDPIDHTDPRGAFPVVAVAALIIASLDVASVMRSARKAVNLFDEARGLTGMGQRRARALAALHATSVVSTTSGALVGVITAVMGFSAPDGRNGSGGWLSGDARDLLWLTVALSAVGGVAGGAAHIMGKAMPHAAAEVRPVQMAEMPYPSDEVHASRPRRPSVVTTLDPGAMAVAMERHRWPVPVYDDIMRGGESYDRPPAYPQDAPRPASPGAPPPYSVQDPLSPSPPPDDPAPTADMSTPL</sequence>
<keyword evidence="2" id="KW-1133">Transmembrane helix</keyword>
<dbReference type="InterPro" id="IPR022385">
    <property type="entry name" value="Rhs_assc_core"/>
</dbReference>
<feature type="transmembrane region" description="Helical" evidence="2">
    <location>
        <begin position="70"/>
        <end position="90"/>
    </location>
</feature>
<feature type="region of interest" description="Disordered" evidence="1">
    <location>
        <begin position="249"/>
        <end position="300"/>
    </location>
</feature>
<dbReference type="Gene3D" id="2.180.10.10">
    <property type="entry name" value="RHS repeat-associated core"/>
    <property type="match status" value="1"/>
</dbReference>
<evidence type="ECO:0000313" key="3">
    <source>
        <dbReference type="EMBL" id="ANN66339.1"/>
    </source>
</evidence>
<feature type="transmembrane region" description="Helical" evidence="2">
    <location>
        <begin position="163"/>
        <end position="183"/>
    </location>
</feature>
<dbReference type="SUPFAM" id="SSF56399">
    <property type="entry name" value="ADP-ribosylation"/>
    <property type="match status" value="1"/>
</dbReference>
<evidence type="ECO:0000313" key="4">
    <source>
        <dbReference type="Proteomes" id="UP000091897"/>
    </source>
</evidence>
<feature type="transmembrane region" description="Helical" evidence="2">
    <location>
        <begin position="118"/>
        <end position="143"/>
    </location>
</feature>
<proteinExistence type="predicted"/>
<feature type="compositionally biased region" description="Low complexity" evidence="1">
    <location>
        <begin position="291"/>
        <end position="300"/>
    </location>
</feature>
<organism evidence="3 4">
    <name type="scientific">Bordetella bronchialis</name>
    <dbReference type="NCBI Taxonomy" id="463025"/>
    <lineage>
        <taxon>Bacteria</taxon>
        <taxon>Pseudomonadati</taxon>
        <taxon>Pseudomonadota</taxon>
        <taxon>Betaproteobacteria</taxon>
        <taxon>Burkholderiales</taxon>
        <taxon>Alcaligenaceae</taxon>
        <taxon>Bordetella</taxon>
    </lineage>
</organism>
<protein>
    <recommendedName>
        <fullName evidence="5">RHS repeat-associated core domain-containing protein</fullName>
    </recommendedName>
</protein>
<keyword evidence="2" id="KW-0812">Transmembrane</keyword>
<dbReference type="RefSeq" id="WP_066347057.1">
    <property type="nucleotide sequence ID" value="NZ_CBCSFJ010000005.1"/>
</dbReference>
<evidence type="ECO:0000256" key="1">
    <source>
        <dbReference type="SAM" id="MobiDB-lite"/>
    </source>
</evidence>